<reference evidence="1 2" key="1">
    <citation type="submission" date="2019-05" db="EMBL/GenBank/DDBJ databases">
        <title>Draft genome sequence of Pelagicola sp. DSW4-44.</title>
        <authorList>
            <person name="Oh J."/>
        </authorList>
    </citation>
    <scope>NUCLEOTIDE SEQUENCE [LARGE SCALE GENOMIC DNA]</scope>
    <source>
        <strain evidence="1 2">DSW4-44</strain>
    </source>
</reference>
<keyword evidence="2" id="KW-1185">Reference proteome</keyword>
<name>A0ABY2V6F2_9RHOB</name>
<sequence length="151" mass="17010">MHYAAPMRHGKLHGIAHNFADSIAGGASFIFGYCFVPIFEEASASEDRSLVVDFLRGTVEGADSESDLAKIIPMFKEGFPEFCAKHEADVQDFKEFIVRYIADHTGISFTVTILDKFGKTTSREYLGNPGKRVKILDEFGRRRRKVVLHHQ</sequence>
<evidence type="ECO:0000313" key="1">
    <source>
        <dbReference type="EMBL" id="TLP69299.1"/>
    </source>
</evidence>
<accession>A0ABY2V6F2</accession>
<dbReference type="Proteomes" id="UP000305041">
    <property type="component" value="Unassembled WGS sequence"/>
</dbReference>
<organism evidence="1 2">
    <name type="scientific">Parasedimentitalea maritima</name>
    <dbReference type="NCBI Taxonomy" id="2578117"/>
    <lineage>
        <taxon>Bacteria</taxon>
        <taxon>Pseudomonadati</taxon>
        <taxon>Pseudomonadota</taxon>
        <taxon>Alphaproteobacteria</taxon>
        <taxon>Rhodobacterales</taxon>
        <taxon>Paracoccaceae</taxon>
        <taxon>Parasedimentitalea</taxon>
    </lineage>
</organism>
<comment type="caution">
    <text evidence="1">The sequence shown here is derived from an EMBL/GenBank/DDBJ whole genome shotgun (WGS) entry which is preliminary data.</text>
</comment>
<proteinExistence type="predicted"/>
<dbReference type="EMBL" id="VAUA01000001">
    <property type="protein sequence ID" value="TLP69299.1"/>
    <property type="molecule type" value="Genomic_DNA"/>
</dbReference>
<dbReference type="RefSeq" id="WP_138161533.1">
    <property type="nucleotide sequence ID" value="NZ_VAUA01000001.1"/>
</dbReference>
<evidence type="ECO:0000313" key="2">
    <source>
        <dbReference type="Proteomes" id="UP000305041"/>
    </source>
</evidence>
<gene>
    <name evidence="1" type="ORF">FEE96_03155</name>
</gene>
<protein>
    <submittedName>
        <fullName evidence="1">Uncharacterized protein</fullName>
    </submittedName>
</protein>